<dbReference type="UniPathway" id="UPA00056">
    <property type="reaction ID" value="UER00092"/>
</dbReference>
<keyword evidence="13" id="KW-0413">Isomerase</keyword>
<accession>A0A7C6AGK0</accession>
<dbReference type="EMBL" id="DTHJ01000137">
    <property type="protein sequence ID" value="HHS63298.1"/>
    <property type="molecule type" value="Genomic_DNA"/>
</dbReference>
<keyword evidence="5 9" id="KW-0560">Oxidoreductase</keyword>
<dbReference type="Pfam" id="PF08436">
    <property type="entry name" value="DXP_redisom_C"/>
    <property type="match status" value="1"/>
</dbReference>
<feature type="binding site" evidence="9">
    <location>
        <position position="210"/>
    </location>
    <ligand>
        <name>1-deoxy-D-xylulose 5-phosphate</name>
        <dbReference type="ChEBI" id="CHEBI:57792"/>
    </ligand>
</feature>
<dbReference type="InterPro" id="IPR003821">
    <property type="entry name" value="DXP_reductoisomerase"/>
</dbReference>
<feature type="binding site" evidence="9">
    <location>
        <position position="204"/>
    </location>
    <ligand>
        <name>1-deoxy-D-xylulose 5-phosphate</name>
        <dbReference type="ChEBI" id="CHEBI:57792"/>
    </ligand>
</feature>
<dbReference type="GO" id="GO:0016853">
    <property type="term" value="F:isomerase activity"/>
    <property type="evidence" value="ECO:0007669"/>
    <property type="project" value="UniProtKB-KW"/>
</dbReference>
<evidence type="ECO:0000256" key="6">
    <source>
        <dbReference type="ARBA" id="ARBA00023211"/>
    </source>
</evidence>
<dbReference type="Pfam" id="PF02670">
    <property type="entry name" value="DXP_reductoisom"/>
    <property type="match status" value="1"/>
</dbReference>
<feature type="binding site" evidence="9">
    <location>
        <position position="146"/>
    </location>
    <ligand>
        <name>1-deoxy-D-xylulose 5-phosphate</name>
        <dbReference type="ChEBI" id="CHEBI:57792"/>
    </ligand>
</feature>
<gene>
    <name evidence="9" type="primary">dxr</name>
    <name evidence="13" type="ORF">ENV70_06785</name>
</gene>
<dbReference type="GO" id="GO:0051484">
    <property type="term" value="P:isopentenyl diphosphate biosynthetic process, methylerythritol 4-phosphate pathway involved in terpenoid biosynthetic process"/>
    <property type="evidence" value="ECO:0007669"/>
    <property type="project" value="TreeGrafter"/>
</dbReference>
<keyword evidence="6 9" id="KW-0464">Manganese</keyword>
<dbReference type="HAMAP" id="MF_00183">
    <property type="entry name" value="DXP_reductoisom"/>
    <property type="match status" value="1"/>
</dbReference>
<feature type="binding site" evidence="9">
    <location>
        <position position="11"/>
    </location>
    <ligand>
        <name>NADPH</name>
        <dbReference type="ChEBI" id="CHEBI:57783"/>
    </ligand>
</feature>
<feature type="binding site" evidence="9">
    <location>
        <position position="213"/>
    </location>
    <ligand>
        <name>1-deoxy-D-xylulose 5-phosphate</name>
        <dbReference type="ChEBI" id="CHEBI:57792"/>
    </ligand>
</feature>
<dbReference type="PANTHER" id="PTHR30525:SF0">
    <property type="entry name" value="1-DEOXY-D-XYLULOSE 5-PHOSPHATE REDUCTOISOMERASE, CHLOROPLASTIC"/>
    <property type="match status" value="1"/>
</dbReference>
<dbReference type="PIRSF" id="PIRSF006205">
    <property type="entry name" value="Dxp_reductismrs"/>
    <property type="match status" value="1"/>
</dbReference>
<dbReference type="InterPro" id="IPR013512">
    <property type="entry name" value="DXP_reductoisomerase_N"/>
</dbReference>
<evidence type="ECO:0000256" key="8">
    <source>
        <dbReference type="ARBA" id="ARBA00048543"/>
    </source>
</evidence>
<keyword evidence="4 9" id="KW-0521">NADP</keyword>
<evidence type="ECO:0000259" key="10">
    <source>
        <dbReference type="Pfam" id="PF02670"/>
    </source>
</evidence>
<reference evidence="13" key="1">
    <citation type="journal article" date="2020" name="mSystems">
        <title>Genome- and Community-Level Interaction Insights into Carbon Utilization and Element Cycling Functions of Hydrothermarchaeota in Hydrothermal Sediment.</title>
        <authorList>
            <person name="Zhou Z."/>
            <person name="Liu Y."/>
            <person name="Xu W."/>
            <person name="Pan J."/>
            <person name="Luo Z.H."/>
            <person name="Li M."/>
        </authorList>
    </citation>
    <scope>NUCLEOTIDE SEQUENCE [LARGE SCALE GENOMIC DNA]</scope>
    <source>
        <strain evidence="13">SpSt-783</strain>
    </source>
</reference>
<feature type="binding site" evidence="9">
    <location>
        <position position="145"/>
    </location>
    <ligand>
        <name>Mn(2+)</name>
        <dbReference type="ChEBI" id="CHEBI:29035"/>
    </ligand>
</feature>
<dbReference type="Pfam" id="PF13288">
    <property type="entry name" value="DXPR_C"/>
    <property type="match status" value="1"/>
</dbReference>
<feature type="domain" description="1-deoxy-D-xylulose 5-phosphate reductoisomerase N-terminal" evidence="10">
    <location>
        <begin position="4"/>
        <end position="127"/>
    </location>
</feature>
<dbReference type="NCBIfam" id="TIGR00243">
    <property type="entry name" value="Dxr"/>
    <property type="match status" value="1"/>
</dbReference>
<proteinExistence type="inferred from homology"/>
<dbReference type="SUPFAM" id="SSF55347">
    <property type="entry name" value="Glyceraldehyde-3-phosphate dehydrogenase-like, C-terminal domain"/>
    <property type="match status" value="1"/>
</dbReference>
<comment type="function">
    <text evidence="9">Catalyzes the NADPH-dependent rearrangement and reduction of 1-deoxy-D-xylulose-5-phosphate (DXP) to 2-C-methyl-D-erythritol 4-phosphate (MEP).</text>
</comment>
<comment type="caution">
    <text evidence="13">The sequence shown here is derived from an EMBL/GenBank/DDBJ whole genome shotgun (WGS) entry which is preliminary data.</text>
</comment>
<comment type="cofactor">
    <cofactor evidence="9">
        <name>Mg(2+)</name>
        <dbReference type="ChEBI" id="CHEBI:18420"/>
    </cofactor>
    <cofactor evidence="9">
        <name>Mn(2+)</name>
        <dbReference type="ChEBI" id="CHEBI:29035"/>
    </cofactor>
</comment>
<comment type="similarity">
    <text evidence="2 9">Belongs to the DXR family.</text>
</comment>
<dbReference type="Gene3D" id="1.10.1740.10">
    <property type="match status" value="1"/>
</dbReference>
<dbReference type="Gene3D" id="3.40.50.720">
    <property type="entry name" value="NAD(P)-binding Rossmann-like Domain"/>
    <property type="match status" value="1"/>
</dbReference>
<dbReference type="PANTHER" id="PTHR30525">
    <property type="entry name" value="1-DEOXY-D-XYLULOSE 5-PHOSPHATE REDUCTOISOMERASE"/>
    <property type="match status" value="1"/>
</dbReference>
<feature type="binding site" evidence="9">
    <location>
        <position position="37"/>
    </location>
    <ligand>
        <name>NADPH</name>
        <dbReference type="ChEBI" id="CHEBI:57783"/>
    </ligand>
</feature>
<dbReference type="SUPFAM" id="SSF51735">
    <property type="entry name" value="NAD(P)-binding Rossmann-fold domains"/>
    <property type="match status" value="1"/>
</dbReference>
<comment type="caution">
    <text evidence="9">Lacks conserved residue(s) required for the propagation of feature annotation.</text>
</comment>
<evidence type="ECO:0000256" key="9">
    <source>
        <dbReference type="HAMAP-Rule" id="MF_00183"/>
    </source>
</evidence>
<dbReference type="InterPro" id="IPR026877">
    <property type="entry name" value="DXPR_C"/>
</dbReference>
<dbReference type="InterPro" id="IPR013644">
    <property type="entry name" value="DXP_reductoisomerase_C"/>
</dbReference>
<evidence type="ECO:0000256" key="4">
    <source>
        <dbReference type="ARBA" id="ARBA00022857"/>
    </source>
</evidence>
<dbReference type="AlphaFoldDB" id="A0A7C6AGK0"/>
<dbReference type="GO" id="GO:0030145">
    <property type="term" value="F:manganese ion binding"/>
    <property type="evidence" value="ECO:0007669"/>
    <property type="project" value="TreeGrafter"/>
</dbReference>
<comment type="pathway">
    <text evidence="1 9">Isoprenoid biosynthesis; isopentenyl diphosphate biosynthesis via DXP pathway; isopentenyl diphosphate from 1-deoxy-D-xylulose 5-phosphate: step 1/6.</text>
</comment>
<keyword evidence="3 9" id="KW-0479">Metal-binding</keyword>
<dbReference type="GO" id="GO:0070402">
    <property type="term" value="F:NADPH binding"/>
    <property type="evidence" value="ECO:0007669"/>
    <property type="project" value="InterPro"/>
</dbReference>
<feature type="binding site" evidence="9">
    <location>
        <position position="13"/>
    </location>
    <ligand>
        <name>NADPH</name>
        <dbReference type="ChEBI" id="CHEBI:57783"/>
    </ligand>
</feature>
<dbReference type="FunFam" id="3.40.50.720:FF:000045">
    <property type="entry name" value="1-deoxy-D-xylulose 5-phosphate reductoisomerase"/>
    <property type="match status" value="1"/>
</dbReference>
<feature type="binding site" evidence="9">
    <location>
        <position position="10"/>
    </location>
    <ligand>
        <name>NADPH</name>
        <dbReference type="ChEBI" id="CHEBI:57783"/>
    </ligand>
</feature>
<feature type="binding site" evidence="9">
    <location>
        <position position="147"/>
    </location>
    <ligand>
        <name>Mn(2+)</name>
        <dbReference type="ChEBI" id="CHEBI:29035"/>
    </ligand>
</feature>
<sequence length="382" mass="42508">MKKVIIFGSTGSIGLNTTKVLKNLKGYKVVGLATYSNYKLLSRQINEFSPGCSVLVEKKYYSELKNSFGQKRILFGEEGLSEMIENANADILVAAFSSAIGIYAILKAIKKGMRICLATKEVLVSFGEIVMKEVKRNNAELIPVDSEHSAIYQCIEGRKSTEIDKIILTASGGPFLNKSIKNVRKSDVLNHPVWNMGKKITVDSATMMNKALEIIEAHHLFGVPPEKIKVVIHPEALCHSLVQFIDGTLIGQFSKPDMKLPIQYALTTPNRMPSLVKPIELDRIKKLNFLAPDYKKFPGLKFAYEALRIGKSMPAVLNGANEAAVRAFLDDRIKFQEIPGIIKRTMSVHKPVSGGIEEYRQAEIWAKEFVGSEIKKREAGCF</sequence>
<feature type="binding site" evidence="9">
    <location>
        <position position="12"/>
    </location>
    <ligand>
        <name>NADPH</name>
        <dbReference type="ChEBI" id="CHEBI:57783"/>
    </ligand>
</feature>
<evidence type="ECO:0000256" key="3">
    <source>
        <dbReference type="ARBA" id="ARBA00022723"/>
    </source>
</evidence>
<dbReference type="InterPro" id="IPR036169">
    <property type="entry name" value="DXPR_C_sf"/>
</dbReference>
<evidence type="ECO:0000256" key="7">
    <source>
        <dbReference type="ARBA" id="ARBA00023229"/>
    </source>
</evidence>
<evidence type="ECO:0000256" key="2">
    <source>
        <dbReference type="ARBA" id="ARBA00006825"/>
    </source>
</evidence>
<feature type="domain" description="1-deoxy-D-xylulose 5-phosphate reductoisomerase C-terminal" evidence="11">
    <location>
        <begin position="141"/>
        <end position="221"/>
    </location>
</feature>
<feature type="binding site" evidence="9">
    <location>
        <position position="209"/>
    </location>
    <ligand>
        <name>1-deoxy-D-xylulose 5-phosphate</name>
        <dbReference type="ChEBI" id="CHEBI:57792"/>
    </ligand>
</feature>
<evidence type="ECO:0000256" key="5">
    <source>
        <dbReference type="ARBA" id="ARBA00023002"/>
    </source>
</evidence>
<feature type="domain" description="DXP reductoisomerase C-terminal" evidence="12">
    <location>
        <begin position="254"/>
        <end position="368"/>
    </location>
</feature>
<dbReference type="InterPro" id="IPR036291">
    <property type="entry name" value="NAD(P)-bd_dom_sf"/>
</dbReference>
<feature type="binding site" evidence="9">
    <location>
        <position position="197"/>
    </location>
    <ligand>
        <name>NADPH</name>
        <dbReference type="ChEBI" id="CHEBI:57783"/>
    </ligand>
</feature>
<feature type="binding site" evidence="9">
    <location>
        <position position="121"/>
    </location>
    <ligand>
        <name>NADPH</name>
        <dbReference type="ChEBI" id="CHEBI:57783"/>
    </ligand>
</feature>
<keyword evidence="9" id="KW-0460">Magnesium</keyword>
<evidence type="ECO:0000313" key="13">
    <source>
        <dbReference type="EMBL" id="HHS63298.1"/>
    </source>
</evidence>
<feature type="binding site" evidence="9">
    <location>
        <position position="213"/>
    </location>
    <ligand>
        <name>Mn(2+)</name>
        <dbReference type="ChEBI" id="CHEBI:29035"/>
    </ligand>
</feature>
<evidence type="ECO:0000259" key="11">
    <source>
        <dbReference type="Pfam" id="PF08436"/>
    </source>
</evidence>
<name>A0A7C6AGK0_UNCW3</name>
<feature type="binding site" evidence="9">
    <location>
        <position position="147"/>
    </location>
    <ligand>
        <name>1-deoxy-D-xylulose 5-phosphate</name>
        <dbReference type="ChEBI" id="CHEBI:57792"/>
    </ligand>
</feature>
<evidence type="ECO:0000256" key="1">
    <source>
        <dbReference type="ARBA" id="ARBA00005094"/>
    </source>
</evidence>
<keyword evidence="7 9" id="KW-0414">Isoprene biosynthesis</keyword>
<protein>
    <recommendedName>
        <fullName evidence="9">1-deoxy-D-xylulose 5-phosphate reductoisomerase</fullName>
        <shortName evidence="9">DXP reductoisomerase</shortName>
        <ecNumber evidence="9">1.1.1.267</ecNumber>
    </recommendedName>
    <alternativeName>
        <fullName evidence="9">1-deoxyxylulose-5-phosphate reductoisomerase</fullName>
    </alternativeName>
    <alternativeName>
        <fullName evidence="9">2-C-methyl-D-erythritol 4-phosphate synthase</fullName>
    </alternativeName>
</protein>
<comment type="catalytic activity">
    <reaction evidence="8">
        <text>2-C-methyl-D-erythritol 4-phosphate + NADP(+) = 1-deoxy-D-xylulose 5-phosphate + NADPH + H(+)</text>
        <dbReference type="Rhea" id="RHEA:13717"/>
        <dbReference type="ChEBI" id="CHEBI:15378"/>
        <dbReference type="ChEBI" id="CHEBI:57783"/>
        <dbReference type="ChEBI" id="CHEBI:57792"/>
        <dbReference type="ChEBI" id="CHEBI:58262"/>
        <dbReference type="ChEBI" id="CHEBI:58349"/>
        <dbReference type="EC" id="1.1.1.267"/>
    </reaction>
    <physiologicalReaction direction="right-to-left" evidence="8">
        <dbReference type="Rhea" id="RHEA:13719"/>
    </physiologicalReaction>
</comment>
<evidence type="ECO:0000259" key="12">
    <source>
        <dbReference type="Pfam" id="PF13288"/>
    </source>
</evidence>
<feature type="binding site" evidence="9">
    <location>
        <position position="120"/>
    </location>
    <ligand>
        <name>1-deoxy-D-xylulose 5-phosphate</name>
        <dbReference type="ChEBI" id="CHEBI:57792"/>
    </ligand>
</feature>
<feature type="binding site" evidence="9">
    <location>
        <position position="191"/>
    </location>
    <ligand>
        <name>1-deoxy-D-xylulose 5-phosphate</name>
        <dbReference type="ChEBI" id="CHEBI:57792"/>
    </ligand>
</feature>
<dbReference type="EC" id="1.1.1.267" evidence="9"/>
<dbReference type="SUPFAM" id="SSF69055">
    <property type="entry name" value="1-deoxy-D-xylulose-5-phosphate reductoisomerase, C-terminal domain"/>
    <property type="match status" value="1"/>
</dbReference>
<feature type="binding site" evidence="9">
    <location>
        <position position="171"/>
    </location>
    <ligand>
        <name>1-deoxy-D-xylulose 5-phosphate</name>
        <dbReference type="ChEBI" id="CHEBI:57792"/>
    </ligand>
</feature>
<dbReference type="GO" id="GO:0030604">
    <property type="term" value="F:1-deoxy-D-xylulose-5-phosphate reductoisomerase activity"/>
    <property type="evidence" value="ECO:0007669"/>
    <property type="project" value="UniProtKB-UniRule"/>
</dbReference>
<organism evidence="13">
    <name type="scientific">candidate division WOR-3 bacterium</name>
    <dbReference type="NCBI Taxonomy" id="2052148"/>
    <lineage>
        <taxon>Bacteria</taxon>
        <taxon>Bacteria division WOR-3</taxon>
    </lineage>
</organism>